<comment type="similarity">
    <text evidence="2">Belongs to the PhoU family.</text>
</comment>
<keyword evidence="5" id="KW-0963">Cytoplasm</keyword>
<feature type="domain" description="PhoU" evidence="7">
    <location>
        <begin position="17"/>
        <end position="102"/>
    </location>
</feature>
<comment type="subunit">
    <text evidence="3">Homodimer.</text>
</comment>
<accession>A0A7I7QNX6</accession>
<evidence type="ECO:0000256" key="5">
    <source>
        <dbReference type="ARBA" id="ARBA00022490"/>
    </source>
</evidence>
<evidence type="ECO:0000256" key="3">
    <source>
        <dbReference type="ARBA" id="ARBA00011738"/>
    </source>
</evidence>
<feature type="domain" description="PhoU" evidence="7">
    <location>
        <begin position="122"/>
        <end position="204"/>
    </location>
</feature>
<sequence length="217" mass="23119">MRADYHRQLDALRADLGRMCALAGSAAGSATDALLAADLDAANRVSGDVERLRALEAAVERQVVGILARQAPVARDLREVVTAIQIAGDADRMGGLAAHIARVPALRHPARVVPDHLRPSFVEMGSLAVDLADRCRAAVLDGTGVQTEQILDDDDAMESLHRGVHRAVMQKDWSHGATAAIDAVLLGRFYGRFADHAGEIARRVRFQTTGAHGAALV</sequence>
<dbReference type="SUPFAM" id="SSF109755">
    <property type="entry name" value="PhoU-like"/>
    <property type="match status" value="1"/>
</dbReference>
<evidence type="ECO:0000259" key="7">
    <source>
        <dbReference type="Pfam" id="PF01895"/>
    </source>
</evidence>
<evidence type="ECO:0000256" key="4">
    <source>
        <dbReference type="ARBA" id="ARBA00022448"/>
    </source>
</evidence>
<dbReference type="PANTHER" id="PTHR42930:SF3">
    <property type="entry name" value="PHOSPHATE-SPECIFIC TRANSPORT SYSTEM ACCESSORY PROTEIN PHOU"/>
    <property type="match status" value="1"/>
</dbReference>
<evidence type="ECO:0000256" key="1">
    <source>
        <dbReference type="ARBA" id="ARBA00004496"/>
    </source>
</evidence>
<dbReference type="GO" id="GO:0030643">
    <property type="term" value="P:intracellular phosphate ion homeostasis"/>
    <property type="evidence" value="ECO:0007669"/>
    <property type="project" value="InterPro"/>
</dbReference>
<dbReference type="Proteomes" id="UP000467193">
    <property type="component" value="Chromosome"/>
</dbReference>
<evidence type="ECO:0000313" key="8">
    <source>
        <dbReference type="EMBL" id="BBY27985.1"/>
    </source>
</evidence>
<evidence type="ECO:0000256" key="6">
    <source>
        <dbReference type="ARBA" id="ARBA00022592"/>
    </source>
</evidence>
<dbReference type="GO" id="GO:0006817">
    <property type="term" value="P:phosphate ion transport"/>
    <property type="evidence" value="ECO:0007669"/>
    <property type="project" value="UniProtKB-KW"/>
</dbReference>
<protein>
    <submittedName>
        <fullName evidence="8">Phosphate transport system regulatory protein PhoU</fullName>
    </submittedName>
</protein>
<dbReference type="EMBL" id="AP022588">
    <property type="protein sequence ID" value="BBY27985.1"/>
    <property type="molecule type" value="Genomic_DNA"/>
</dbReference>
<dbReference type="RefSeq" id="WP_163796794.1">
    <property type="nucleotide sequence ID" value="NZ_AP022588.1"/>
</dbReference>
<gene>
    <name evidence="8" type="ORF">MSEDJ_20810</name>
</gene>
<dbReference type="Pfam" id="PF01895">
    <property type="entry name" value="PhoU"/>
    <property type="match status" value="2"/>
</dbReference>
<dbReference type="InterPro" id="IPR038078">
    <property type="entry name" value="PhoU-like_sf"/>
</dbReference>
<dbReference type="NCBIfam" id="TIGR02135">
    <property type="entry name" value="phoU_full"/>
    <property type="match status" value="1"/>
</dbReference>
<dbReference type="InterPro" id="IPR026022">
    <property type="entry name" value="PhoU_dom"/>
</dbReference>
<dbReference type="KEGG" id="msei:MSEDJ_20810"/>
<dbReference type="GO" id="GO:0005737">
    <property type="term" value="C:cytoplasm"/>
    <property type="evidence" value="ECO:0007669"/>
    <property type="project" value="UniProtKB-SubCell"/>
</dbReference>
<dbReference type="GO" id="GO:0045936">
    <property type="term" value="P:negative regulation of phosphate metabolic process"/>
    <property type="evidence" value="ECO:0007669"/>
    <property type="project" value="InterPro"/>
</dbReference>
<keyword evidence="9" id="KW-1185">Reference proteome</keyword>
<dbReference type="InterPro" id="IPR028366">
    <property type="entry name" value="PhoU"/>
</dbReference>
<keyword evidence="4" id="KW-0813">Transport</keyword>
<organism evidence="8 9">
    <name type="scientific">Mycolicibacterium sediminis</name>
    <dbReference type="NCBI Taxonomy" id="1286180"/>
    <lineage>
        <taxon>Bacteria</taxon>
        <taxon>Bacillati</taxon>
        <taxon>Actinomycetota</taxon>
        <taxon>Actinomycetes</taxon>
        <taxon>Mycobacteriales</taxon>
        <taxon>Mycobacteriaceae</taxon>
        <taxon>Mycolicibacterium</taxon>
    </lineage>
</organism>
<dbReference type="AlphaFoldDB" id="A0A7I7QNX6"/>
<dbReference type="FunFam" id="1.20.58.220:FF:000004">
    <property type="entry name" value="Phosphate-specific transport system accessory protein PhoU"/>
    <property type="match status" value="1"/>
</dbReference>
<evidence type="ECO:0000256" key="2">
    <source>
        <dbReference type="ARBA" id="ARBA00008107"/>
    </source>
</evidence>
<name>A0A7I7QNX6_9MYCO</name>
<dbReference type="Gene3D" id="1.20.58.220">
    <property type="entry name" value="Phosphate transport system protein phou homolog 2, domain 2"/>
    <property type="match status" value="1"/>
</dbReference>
<keyword evidence="6" id="KW-0592">Phosphate transport</keyword>
<proteinExistence type="inferred from homology"/>
<evidence type="ECO:0000313" key="9">
    <source>
        <dbReference type="Proteomes" id="UP000467193"/>
    </source>
</evidence>
<comment type="subcellular location">
    <subcellularLocation>
        <location evidence="1">Cytoplasm</location>
    </subcellularLocation>
</comment>
<reference evidence="8 9" key="1">
    <citation type="journal article" date="2019" name="Emerg. Microbes Infect.">
        <title>Comprehensive subspecies identification of 175 nontuberculous mycobacteria species based on 7547 genomic profiles.</title>
        <authorList>
            <person name="Matsumoto Y."/>
            <person name="Kinjo T."/>
            <person name="Motooka D."/>
            <person name="Nabeya D."/>
            <person name="Jung N."/>
            <person name="Uechi K."/>
            <person name="Horii T."/>
            <person name="Iida T."/>
            <person name="Fujita J."/>
            <person name="Nakamura S."/>
        </authorList>
    </citation>
    <scope>NUCLEOTIDE SEQUENCE [LARGE SCALE GENOMIC DNA]</scope>
    <source>
        <strain evidence="8 9">JCM 17899</strain>
    </source>
</reference>
<dbReference type="PANTHER" id="PTHR42930">
    <property type="entry name" value="PHOSPHATE-SPECIFIC TRANSPORT SYSTEM ACCESSORY PROTEIN PHOU"/>
    <property type="match status" value="1"/>
</dbReference>